<keyword evidence="6" id="KW-1185">Reference proteome</keyword>
<evidence type="ECO:0000256" key="1">
    <source>
        <dbReference type="ARBA" id="ARBA00006484"/>
    </source>
</evidence>
<dbReference type="Pfam" id="PF00106">
    <property type="entry name" value="adh_short"/>
    <property type="match status" value="1"/>
</dbReference>
<dbReference type="InterPro" id="IPR002347">
    <property type="entry name" value="SDR_fam"/>
</dbReference>
<dbReference type="SUPFAM" id="SSF51735">
    <property type="entry name" value="NAD(P)-binding Rossmann-fold domains"/>
    <property type="match status" value="1"/>
</dbReference>
<dbReference type="RefSeq" id="WP_154767627.1">
    <property type="nucleotide sequence ID" value="NZ_WLYK01000001.1"/>
</dbReference>
<protein>
    <submittedName>
        <fullName evidence="5">SDR family NAD(P)-dependent oxidoreductase</fullName>
    </submittedName>
</protein>
<gene>
    <name evidence="5" type="ORF">GIS00_07965</name>
</gene>
<proteinExistence type="inferred from homology"/>
<organism evidence="5 6">
    <name type="scientific">Nakamurella alba</name>
    <dbReference type="NCBI Taxonomy" id="2665158"/>
    <lineage>
        <taxon>Bacteria</taxon>
        <taxon>Bacillati</taxon>
        <taxon>Actinomycetota</taxon>
        <taxon>Actinomycetes</taxon>
        <taxon>Nakamurellales</taxon>
        <taxon>Nakamurellaceae</taxon>
        <taxon>Nakamurella</taxon>
    </lineage>
</organism>
<dbReference type="InterPro" id="IPR020904">
    <property type="entry name" value="Sc_DH/Rdtase_CS"/>
</dbReference>
<dbReference type="PRINTS" id="PR00080">
    <property type="entry name" value="SDRFAMILY"/>
</dbReference>
<dbReference type="SMART" id="SM00822">
    <property type="entry name" value="PKS_KR"/>
    <property type="match status" value="1"/>
</dbReference>
<dbReference type="CDD" id="cd05233">
    <property type="entry name" value="SDR_c"/>
    <property type="match status" value="1"/>
</dbReference>
<dbReference type="EMBL" id="WLYK01000001">
    <property type="protein sequence ID" value="MTD13876.1"/>
    <property type="molecule type" value="Genomic_DNA"/>
</dbReference>
<evidence type="ECO:0000313" key="6">
    <source>
        <dbReference type="Proteomes" id="UP000460221"/>
    </source>
</evidence>
<dbReference type="InterPro" id="IPR057326">
    <property type="entry name" value="KR_dom"/>
</dbReference>
<evidence type="ECO:0000256" key="3">
    <source>
        <dbReference type="RuleBase" id="RU000363"/>
    </source>
</evidence>
<dbReference type="PROSITE" id="PS00061">
    <property type="entry name" value="ADH_SHORT"/>
    <property type="match status" value="1"/>
</dbReference>
<sequence length="250" mass="25950">MTARLALVTGGSRGIGRCTAEILLARGHAVVITGRDPERLEKAAAELGGDVRTLAMDAADVAGTATSFAEVAPDILVANAGVGYSGTVASTPLTDWDDVIATNVTSAFVAIKAVLPHMLEAGWGRIVTVGSMAAHVPIRYGIAYTASKHALWGLTRAVSVECRKKGVTANMVAPAFVRTDMTRANAELLGGPIEEAEAKLGALSTWGRLIEPEEVAEQICRFTGPEADGITGTSVTMGFDSTLDTDPLTV</sequence>
<dbReference type="PRINTS" id="PR00081">
    <property type="entry name" value="GDHRDH"/>
</dbReference>
<feature type="domain" description="Ketoreductase" evidence="4">
    <location>
        <begin position="4"/>
        <end position="164"/>
    </location>
</feature>
<dbReference type="InterPro" id="IPR050259">
    <property type="entry name" value="SDR"/>
</dbReference>
<comment type="caution">
    <text evidence="5">The sequence shown here is derived from an EMBL/GenBank/DDBJ whole genome shotgun (WGS) entry which is preliminary data.</text>
</comment>
<dbReference type="GO" id="GO:0032787">
    <property type="term" value="P:monocarboxylic acid metabolic process"/>
    <property type="evidence" value="ECO:0007669"/>
    <property type="project" value="UniProtKB-ARBA"/>
</dbReference>
<dbReference type="PANTHER" id="PTHR42879">
    <property type="entry name" value="3-OXOACYL-(ACYL-CARRIER-PROTEIN) REDUCTASE"/>
    <property type="match status" value="1"/>
</dbReference>
<evidence type="ECO:0000256" key="2">
    <source>
        <dbReference type="ARBA" id="ARBA00023002"/>
    </source>
</evidence>
<dbReference type="InterPro" id="IPR036291">
    <property type="entry name" value="NAD(P)-bd_dom_sf"/>
</dbReference>
<reference evidence="5 6" key="1">
    <citation type="submission" date="2019-11" db="EMBL/GenBank/DDBJ databases">
        <authorList>
            <person name="Jiang L.-Q."/>
        </authorList>
    </citation>
    <scope>NUCLEOTIDE SEQUENCE [LARGE SCALE GENOMIC DNA]</scope>
    <source>
        <strain evidence="5 6">YIM 132087</strain>
    </source>
</reference>
<evidence type="ECO:0000259" key="4">
    <source>
        <dbReference type="SMART" id="SM00822"/>
    </source>
</evidence>
<comment type="similarity">
    <text evidence="1 3">Belongs to the short-chain dehydrogenases/reductases (SDR) family.</text>
</comment>
<dbReference type="FunFam" id="3.40.50.720:FF:000084">
    <property type="entry name" value="Short-chain dehydrogenase reductase"/>
    <property type="match status" value="1"/>
</dbReference>
<keyword evidence="2" id="KW-0560">Oxidoreductase</keyword>
<dbReference type="GO" id="GO:0016491">
    <property type="term" value="F:oxidoreductase activity"/>
    <property type="evidence" value="ECO:0007669"/>
    <property type="project" value="UniProtKB-KW"/>
</dbReference>
<dbReference type="AlphaFoldDB" id="A0A7K1FIH8"/>
<accession>A0A7K1FIH8</accession>
<name>A0A7K1FIH8_9ACTN</name>
<dbReference type="Proteomes" id="UP000460221">
    <property type="component" value="Unassembled WGS sequence"/>
</dbReference>
<dbReference type="Gene3D" id="3.40.50.720">
    <property type="entry name" value="NAD(P)-binding Rossmann-like Domain"/>
    <property type="match status" value="1"/>
</dbReference>
<dbReference type="PANTHER" id="PTHR42879:SF2">
    <property type="entry name" value="3-OXOACYL-[ACYL-CARRIER-PROTEIN] REDUCTASE FABG"/>
    <property type="match status" value="1"/>
</dbReference>
<evidence type="ECO:0000313" key="5">
    <source>
        <dbReference type="EMBL" id="MTD13876.1"/>
    </source>
</evidence>